<name>A0A0F9IJM0_9ZZZZ</name>
<sequence length="157" mass="17067">MAIDLDALQAVLETDSRYDAPVTSGNHAEVLRLLNEEEPGQTKFLDVPIEDVLEAIGDGIQSLTAEALGRLRLFTNLPTVDFNRPAIRTEIRAIFAGNAPVLTRLQTLAVVPRTYGEGFGGQVGLPEIRTALRLVPKSFLARYNAGLITPMNLTVDP</sequence>
<comment type="caution">
    <text evidence="1">The sequence shown here is derived from an EMBL/GenBank/DDBJ whole genome shotgun (WGS) entry which is preliminary data.</text>
</comment>
<evidence type="ECO:0000313" key="1">
    <source>
        <dbReference type="EMBL" id="KKL87442.1"/>
    </source>
</evidence>
<accession>A0A0F9IJM0</accession>
<reference evidence="1" key="1">
    <citation type="journal article" date="2015" name="Nature">
        <title>Complex archaea that bridge the gap between prokaryotes and eukaryotes.</title>
        <authorList>
            <person name="Spang A."/>
            <person name="Saw J.H."/>
            <person name="Jorgensen S.L."/>
            <person name="Zaremba-Niedzwiedzka K."/>
            <person name="Martijn J."/>
            <person name="Lind A.E."/>
            <person name="van Eijk R."/>
            <person name="Schleper C."/>
            <person name="Guy L."/>
            <person name="Ettema T.J."/>
        </authorList>
    </citation>
    <scope>NUCLEOTIDE SEQUENCE</scope>
</reference>
<dbReference type="EMBL" id="LAZR01020835">
    <property type="protein sequence ID" value="KKL87442.1"/>
    <property type="molecule type" value="Genomic_DNA"/>
</dbReference>
<dbReference type="AlphaFoldDB" id="A0A0F9IJM0"/>
<proteinExistence type="predicted"/>
<protein>
    <submittedName>
        <fullName evidence="1">Uncharacterized protein</fullName>
    </submittedName>
</protein>
<organism evidence="1">
    <name type="scientific">marine sediment metagenome</name>
    <dbReference type="NCBI Taxonomy" id="412755"/>
    <lineage>
        <taxon>unclassified sequences</taxon>
        <taxon>metagenomes</taxon>
        <taxon>ecological metagenomes</taxon>
    </lineage>
</organism>
<gene>
    <name evidence="1" type="ORF">LCGC14_1934650</name>
</gene>